<dbReference type="Pfam" id="PF01943">
    <property type="entry name" value="Polysacc_synt"/>
    <property type="match status" value="1"/>
</dbReference>
<proteinExistence type="predicted"/>
<feature type="transmembrane region" description="Helical" evidence="6">
    <location>
        <begin position="279"/>
        <end position="305"/>
    </location>
</feature>
<evidence type="ECO:0000256" key="5">
    <source>
        <dbReference type="ARBA" id="ARBA00023136"/>
    </source>
</evidence>
<dbReference type="PANTHER" id="PTHR30250:SF21">
    <property type="entry name" value="LIPID II FLIPPASE MURJ"/>
    <property type="match status" value="1"/>
</dbReference>
<evidence type="ECO:0000313" key="7">
    <source>
        <dbReference type="EMBL" id="AYD41282.1"/>
    </source>
</evidence>
<evidence type="ECO:0000256" key="2">
    <source>
        <dbReference type="ARBA" id="ARBA00022475"/>
    </source>
</evidence>
<reference evidence="7 8" key="1">
    <citation type="journal article" date="2019" name="Int. J. Syst. Evol. Microbiol.">
        <title>Clostridium fermenticellae sp. nov., isolated from the mud in a fermentation cellar for the production of the Chinese liquor, baijiu.</title>
        <authorList>
            <person name="Xu P.X."/>
            <person name="Chai L.J."/>
            <person name="Qiu T."/>
            <person name="Zhang X.J."/>
            <person name="Lu Z.M."/>
            <person name="Xiao C."/>
            <person name="Wang S.T."/>
            <person name="Shen C.H."/>
            <person name="Shi J.S."/>
            <person name="Xu Z.H."/>
        </authorList>
    </citation>
    <scope>NUCLEOTIDE SEQUENCE [LARGE SCALE GENOMIC DNA]</scope>
    <source>
        <strain evidence="7 8">JN500901</strain>
    </source>
</reference>
<gene>
    <name evidence="7" type="ORF">D4Z93_12505</name>
</gene>
<keyword evidence="5 6" id="KW-0472">Membrane</keyword>
<evidence type="ECO:0000256" key="6">
    <source>
        <dbReference type="SAM" id="Phobius"/>
    </source>
</evidence>
<feature type="transmembrane region" description="Helical" evidence="6">
    <location>
        <begin position="88"/>
        <end position="113"/>
    </location>
</feature>
<dbReference type="OrthoDB" id="9775950at2"/>
<feature type="transmembrane region" description="Helical" evidence="6">
    <location>
        <begin position="385"/>
        <end position="404"/>
    </location>
</feature>
<keyword evidence="2" id="KW-1003">Cell membrane</keyword>
<feature type="transmembrane region" description="Helical" evidence="6">
    <location>
        <begin position="410"/>
        <end position="429"/>
    </location>
</feature>
<feature type="transmembrane region" description="Helical" evidence="6">
    <location>
        <begin position="181"/>
        <end position="206"/>
    </location>
</feature>
<dbReference type="PANTHER" id="PTHR30250">
    <property type="entry name" value="PST FAMILY PREDICTED COLANIC ACID TRANSPORTER"/>
    <property type="match status" value="1"/>
</dbReference>
<keyword evidence="3 6" id="KW-0812">Transmembrane</keyword>
<name>A0A386H6F0_9CLOT</name>
<dbReference type="PIRSF" id="PIRSF038958">
    <property type="entry name" value="PG_synth_SpoVB"/>
    <property type="match status" value="1"/>
</dbReference>
<keyword evidence="4 6" id="KW-1133">Transmembrane helix</keyword>
<sequence length="513" mass="55881">MKKQSLIEGTFILGAAGIIAKLLGLLFRWPLQMLIGDEGVGYYQMSFPLYMFFIAAASGIPVSVSKMVSERKAIGDDEGAVIVLRKALILMFILGAGFTGLLLAFSKPIISFLKWDSKSYYSLISIAIAPVFISVMSAFRGFFQGLQNMTCTAVSQIIEQIGRVIVGVGLAYLLLPKGIEYSAGGAALGAAAGGIFGGAYLIIKYFKVKREFHVGKIKDDIEILSKLLYIAVPVSLGAAVSSIMSVIDSVLVPQKLLEAGFTYKQAAILYGQLTGKAFIMINVPLTLSAALCSSLIPIIAEAYILNRRNEVINKVDISIKISMVIAIPSFLGLYNLAYPILNLIFPGQSDGYSILQYSAISIPFIILAQTSTAVLQGIGRYTEPVLNLAVGCVVKSLITMFMVAIPRINIYGAVIGSLGGYVIASMLNMRLLKKKLNISIKWMDDFIKPLFASILMTIAVVIIYMNVYNYTMSSRVACLLAILLGMIIYLILVVAFGIFKYDYIKNRIVRHSR</sequence>
<feature type="transmembrane region" description="Helical" evidence="6">
    <location>
        <begin position="317"/>
        <end position="337"/>
    </location>
</feature>
<organism evidence="7 8">
    <name type="scientific">Clostridium fermenticellae</name>
    <dbReference type="NCBI Taxonomy" id="2068654"/>
    <lineage>
        <taxon>Bacteria</taxon>
        <taxon>Bacillati</taxon>
        <taxon>Bacillota</taxon>
        <taxon>Clostridia</taxon>
        <taxon>Eubacteriales</taxon>
        <taxon>Clostridiaceae</taxon>
        <taxon>Clostridium</taxon>
    </lineage>
</organism>
<keyword evidence="8" id="KW-1185">Reference proteome</keyword>
<evidence type="ECO:0000256" key="3">
    <source>
        <dbReference type="ARBA" id="ARBA00022692"/>
    </source>
</evidence>
<dbReference type="AlphaFoldDB" id="A0A386H6F0"/>
<feature type="transmembrane region" description="Helical" evidence="6">
    <location>
        <begin position="7"/>
        <end position="27"/>
    </location>
</feature>
<feature type="transmembrane region" description="Helical" evidence="6">
    <location>
        <begin position="119"/>
        <end position="139"/>
    </location>
</feature>
<evidence type="ECO:0000256" key="1">
    <source>
        <dbReference type="ARBA" id="ARBA00004651"/>
    </source>
</evidence>
<comment type="subcellular location">
    <subcellularLocation>
        <location evidence="1">Cell membrane</location>
        <topology evidence="1">Multi-pass membrane protein</topology>
    </subcellularLocation>
</comment>
<dbReference type="InterPro" id="IPR002797">
    <property type="entry name" value="Polysacc_synth"/>
</dbReference>
<dbReference type="Proteomes" id="UP000266301">
    <property type="component" value="Chromosome"/>
</dbReference>
<feature type="transmembrane region" description="Helical" evidence="6">
    <location>
        <begin position="47"/>
        <end position="68"/>
    </location>
</feature>
<dbReference type="CDD" id="cd13124">
    <property type="entry name" value="MATE_SpoVB_like"/>
    <property type="match status" value="1"/>
</dbReference>
<feature type="transmembrane region" description="Helical" evidence="6">
    <location>
        <begin position="450"/>
        <end position="468"/>
    </location>
</feature>
<dbReference type="RefSeq" id="WP_119973982.1">
    <property type="nucleotide sequence ID" value="NZ_CP032416.1"/>
</dbReference>
<accession>A0A386H6F0</accession>
<dbReference type="GO" id="GO:0005886">
    <property type="term" value="C:plasma membrane"/>
    <property type="evidence" value="ECO:0007669"/>
    <property type="project" value="UniProtKB-SubCell"/>
</dbReference>
<feature type="transmembrane region" description="Helical" evidence="6">
    <location>
        <begin position="151"/>
        <end position="175"/>
    </location>
</feature>
<dbReference type="KEGG" id="cfer:D4Z93_12505"/>
<evidence type="ECO:0000313" key="8">
    <source>
        <dbReference type="Proteomes" id="UP000266301"/>
    </source>
</evidence>
<dbReference type="InterPro" id="IPR024923">
    <property type="entry name" value="PG_synth_SpoVB"/>
</dbReference>
<feature type="transmembrane region" description="Helical" evidence="6">
    <location>
        <begin position="474"/>
        <end position="499"/>
    </location>
</feature>
<feature type="transmembrane region" description="Helical" evidence="6">
    <location>
        <begin position="227"/>
        <end position="247"/>
    </location>
</feature>
<dbReference type="EMBL" id="CP032416">
    <property type="protein sequence ID" value="AYD41282.1"/>
    <property type="molecule type" value="Genomic_DNA"/>
</dbReference>
<evidence type="ECO:0000256" key="4">
    <source>
        <dbReference type="ARBA" id="ARBA00022989"/>
    </source>
</evidence>
<protein>
    <submittedName>
        <fullName evidence="7">Polysaccharide biosynthesis protein</fullName>
    </submittedName>
</protein>
<feature type="transmembrane region" description="Helical" evidence="6">
    <location>
        <begin position="357"/>
        <end position="378"/>
    </location>
</feature>
<dbReference type="InterPro" id="IPR050833">
    <property type="entry name" value="Poly_Biosynth_Transport"/>
</dbReference>